<sequence>MENIQLIFPYTYDWDKYDEFTAGPPNIGHFRIKP</sequence>
<dbReference type="AlphaFoldDB" id="A0A369AWT8"/>
<evidence type="ECO:0000313" key="2">
    <source>
        <dbReference type="Proteomes" id="UP000253090"/>
    </source>
</evidence>
<reference evidence="1 2" key="1">
    <citation type="submission" date="2018-07" db="EMBL/GenBank/DDBJ databases">
        <title>Genomic Encyclopedia of Type Strains, Phase III (KMG-III): the genomes of soil and plant-associated and newly described type strains.</title>
        <authorList>
            <person name="Whitman W."/>
        </authorList>
    </citation>
    <scope>NUCLEOTIDE SEQUENCE [LARGE SCALE GENOMIC DNA]</scope>
    <source>
        <strain evidence="1 2">CECT 8333</strain>
    </source>
</reference>
<dbReference type="Proteomes" id="UP000253090">
    <property type="component" value="Unassembled WGS sequence"/>
</dbReference>
<organism evidence="1 2">
    <name type="scientific">Fontibacillus phaseoli</name>
    <dbReference type="NCBI Taxonomy" id="1416533"/>
    <lineage>
        <taxon>Bacteria</taxon>
        <taxon>Bacillati</taxon>
        <taxon>Bacillota</taxon>
        <taxon>Bacilli</taxon>
        <taxon>Bacillales</taxon>
        <taxon>Paenibacillaceae</taxon>
        <taxon>Fontibacillus</taxon>
    </lineage>
</organism>
<evidence type="ECO:0000313" key="1">
    <source>
        <dbReference type="EMBL" id="RCX13593.1"/>
    </source>
</evidence>
<proteinExistence type="predicted"/>
<gene>
    <name evidence="1" type="ORF">DFP94_12040</name>
</gene>
<name>A0A369AWT8_9BACL</name>
<keyword evidence="2" id="KW-1185">Reference proteome</keyword>
<protein>
    <submittedName>
        <fullName evidence="1">Uncharacterized protein</fullName>
    </submittedName>
</protein>
<comment type="caution">
    <text evidence="1">The sequence shown here is derived from an EMBL/GenBank/DDBJ whole genome shotgun (WGS) entry which is preliminary data.</text>
</comment>
<accession>A0A369AWT8</accession>
<dbReference type="EMBL" id="QPJW01000020">
    <property type="protein sequence ID" value="RCX13593.1"/>
    <property type="molecule type" value="Genomic_DNA"/>
</dbReference>